<evidence type="ECO:0000256" key="1">
    <source>
        <dbReference type="SAM" id="MobiDB-lite"/>
    </source>
</evidence>
<keyword evidence="3" id="KW-1185">Reference proteome</keyword>
<reference evidence="2 3" key="1">
    <citation type="submission" date="2022-11" db="EMBL/GenBank/DDBJ databases">
        <title>Whole genome sequence of Eschrichtius robustus ER-17-0199.</title>
        <authorList>
            <person name="Bruniche-Olsen A."/>
            <person name="Black A.N."/>
            <person name="Fields C.J."/>
            <person name="Walden K."/>
            <person name="Dewoody J.A."/>
        </authorList>
    </citation>
    <scope>NUCLEOTIDE SEQUENCE [LARGE SCALE GENOMIC DNA]</scope>
    <source>
        <strain evidence="2">ER-17-0199</strain>
        <tissue evidence="2">Blubber</tissue>
    </source>
</reference>
<dbReference type="EMBL" id="JAIQCJ010002152">
    <property type="protein sequence ID" value="KAJ8781012.1"/>
    <property type="molecule type" value="Genomic_DNA"/>
</dbReference>
<evidence type="ECO:0000313" key="2">
    <source>
        <dbReference type="EMBL" id="KAJ8781012.1"/>
    </source>
</evidence>
<feature type="compositionally biased region" description="Polar residues" evidence="1">
    <location>
        <begin position="34"/>
        <end position="51"/>
    </location>
</feature>
<accession>A0AB34GPV8</accession>
<proteinExistence type="predicted"/>
<feature type="compositionally biased region" description="Basic and acidic residues" evidence="1">
    <location>
        <begin position="13"/>
        <end position="23"/>
    </location>
</feature>
<name>A0AB34GPV8_ESCRO</name>
<organism evidence="2 3">
    <name type="scientific">Eschrichtius robustus</name>
    <name type="common">California gray whale</name>
    <name type="synonym">Eschrichtius gibbosus</name>
    <dbReference type="NCBI Taxonomy" id="9764"/>
    <lineage>
        <taxon>Eukaryota</taxon>
        <taxon>Metazoa</taxon>
        <taxon>Chordata</taxon>
        <taxon>Craniata</taxon>
        <taxon>Vertebrata</taxon>
        <taxon>Euteleostomi</taxon>
        <taxon>Mammalia</taxon>
        <taxon>Eutheria</taxon>
        <taxon>Laurasiatheria</taxon>
        <taxon>Artiodactyla</taxon>
        <taxon>Whippomorpha</taxon>
        <taxon>Cetacea</taxon>
        <taxon>Mysticeti</taxon>
        <taxon>Eschrichtiidae</taxon>
        <taxon>Eschrichtius</taxon>
    </lineage>
</organism>
<evidence type="ECO:0000313" key="3">
    <source>
        <dbReference type="Proteomes" id="UP001159641"/>
    </source>
</evidence>
<dbReference type="AlphaFoldDB" id="A0AB34GPV8"/>
<feature type="region of interest" description="Disordered" evidence="1">
    <location>
        <begin position="1"/>
        <end position="107"/>
    </location>
</feature>
<comment type="caution">
    <text evidence="2">The sequence shown here is derived from an EMBL/GenBank/DDBJ whole genome shotgun (WGS) entry which is preliminary data.</text>
</comment>
<feature type="compositionally biased region" description="Basic and acidic residues" evidence="1">
    <location>
        <begin position="71"/>
        <end position="80"/>
    </location>
</feature>
<dbReference type="Proteomes" id="UP001159641">
    <property type="component" value="Unassembled WGS sequence"/>
</dbReference>
<feature type="compositionally biased region" description="Basic and acidic residues" evidence="1">
    <location>
        <begin position="90"/>
        <end position="107"/>
    </location>
</feature>
<sequence>MLKEGGGTSSGPEETKRFLHLSEKGLAPHALGAGSQTRGQRWRRTNYNSQQPARRAAPTPRRHTRRSCFPRLRDVERSVEDPGLPTWSDRGPEGHVGRTRSERSRTL</sequence>
<protein>
    <submittedName>
        <fullName evidence="2">Uncharacterized protein</fullName>
    </submittedName>
</protein>
<gene>
    <name evidence="2" type="ORF">J1605_001055</name>
</gene>